<dbReference type="Proteomes" id="UP001175271">
    <property type="component" value="Unassembled WGS sequence"/>
</dbReference>
<sequence length="130" mass="14137">MVDMGALAVQVLILTCVAASTSANTKTCEENEVYLECGICEASCDSPIPQNCTQECKPGRCYCHYGDRLVRHDGKCIPLAECPTDEPDPCADMVCPDNEKCILDALLCEKPPCPRMARCPIPQEDPKDAV</sequence>
<evidence type="ECO:0008006" key="5">
    <source>
        <dbReference type="Google" id="ProtNLM"/>
    </source>
</evidence>
<evidence type="ECO:0000313" key="4">
    <source>
        <dbReference type="Proteomes" id="UP001175271"/>
    </source>
</evidence>
<feature type="signal peptide" evidence="2">
    <location>
        <begin position="1"/>
        <end position="23"/>
    </location>
</feature>
<feature type="chain" id="PRO_5041384289" description="TIL domain-containing protein" evidence="2">
    <location>
        <begin position="24"/>
        <end position="130"/>
    </location>
</feature>
<dbReference type="CDD" id="cd19941">
    <property type="entry name" value="TIL"/>
    <property type="match status" value="1"/>
</dbReference>
<accession>A0AA39LW71</accession>
<dbReference type="InterPro" id="IPR036084">
    <property type="entry name" value="Ser_inhib-like_sf"/>
</dbReference>
<comment type="caution">
    <text evidence="3">The sequence shown here is derived from an EMBL/GenBank/DDBJ whole genome shotgun (WGS) entry which is preliminary data.</text>
</comment>
<evidence type="ECO:0000256" key="1">
    <source>
        <dbReference type="ARBA" id="ARBA00022900"/>
    </source>
</evidence>
<reference evidence="3" key="1">
    <citation type="submission" date="2023-06" db="EMBL/GenBank/DDBJ databases">
        <title>Genomic analysis of the entomopathogenic nematode Steinernema hermaphroditum.</title>
        <authorList>
            <person name="Schwarz E.M."/>
            <person name="Heppert J.K."/>
            <person name="Baniya A."/>
            <person name="Schwartz H.T."/>
            <person name="Tan C.-H."/>
            <person name="Antoshechkin I."/>
            <person name="Sternberg P.W."/>
            <person name="Goodrich-Blair H."/>
            <person name="Dillman A.R."/>
        </authorList>
    </citation>
    <scope>NUCLEOTIDE SEQUENCE</scope>
    <source>
        <strain evidence="3">PS9179</strain>
        <tissue evidence="3">Whole animal</tissue>
    </source>
</reference>
<gene>
    <name evidence="3" type="ORF">QR680_006226</name>
</gene>
<dbReference type="EMBL" id="JAUCMV010000003">
    <property type="protein sequence ID" value="KAK0412471.1"/>
    <property type="molecule type" value="Genomic_DNA"/>
</dbReference>
<keyword evidence="1" id="KW-0722">Serine protease inhibitor</keyword>
<dbReference type="Gene3D" id="2.10.25.10">
    <property type="entry name" value="Laminin"/>
    <property type="match status" value="1"/>
</dbReference>
<keyword evidence="2" id="KW-0732">Signal</keyword>
<evidence type="ECO:0000256" key="2">
    <source>
        <dbReference type="SAM" id="SignalP"/>
    </source>
</evidence>
<evidence type="ECO:0000313" key="3">
    <source>
        <dbReference type="EMBL" id="KAK0412471.1"/>
    </source>
</evidence>
<dbReference type="AlphaFoldDB" id="A0AA39LW71"/>
<keyword evidence="1" id="KW-0646">Protease inhibitor</keyword>
<name>A0AA39LW71_9BILA</name>
<keyword evidence="4" id="KW-1185">Reference proteome</keyword>
<protein>
    <recommendedName>
        <fullName evidence="5">TIL domain-containing protein</fullName>
    </recommendedName>
</protein>
<dbReference type="GO" id="GO:0004867">
    <property type="term" value="F:serine-type endopeptidase inhibitor activity"/>
    <property type="evidence" value="ECO:0007669"/>
    <property type="project" value="UniProtKB-KW"/>
</dbReference>
<organism evidence="3 4">
    <name type="scientific">Steinernema hermaphroditum</name>
    <dbReference type="NCBI Taxonomy" id="289476"/>
    <lineage>
        <taxon>Eukaryota</taxon>
        <taxon>Metazoa</taxon>
        <taxon>Ecdysozoa</taxon>
        <taxon>Nematoda</taxon>
        <taxon>Chromadorea</taxon>
        <taxon>Rhabditida</taxon>
        <taxon>Tylenchina</taxon>
        <taxon>Panagrolaimomorpha</taxon>
        <taxon>Strongyloidoidea</taxon>
        <taxon>Steinernematidae</taxon>
        <taxon>Steinernema</taxon>
    </lineage>
</organism>
<dbReference type="SUPFAM" id="SSF57567">
    <property type="entry name" value="Serine protease inhibitors"/>
    <property type="match status" value="1"/>
</dbReference>
<proteinExistence type="predicted"/>